<proteinExistence type="predicted"/>
<dbReference type="Gene3D" id="3.90.550.10">
    <property type="entry name" value="Spore Coat Polysaccharide Biosynthesis Protein SpsA, Chain A"/>
    <property type="match status" value="1"/>
</dbReference>
<accession>A0A1U9YSV8</accession>
<name>A0A1U9YSV8_9BACL</name>
<gene>
    <name evidence="4" type="ORF">B7C51_24115</name>
</gene>
<reference evidence="4 5" key="1">
    <citation type="submission" date="2017-03" db="EMBL/GenBank/DDBJ databases">
        <title>Paenibacillus larvae genome sequencing.</title>
        <authorList>
            <person name="Dingman D.W."/>
        </authorList>
    </citation>
    <scope>NUCLEOTIDE SEQUENCE [LARGE SCALE GENOMIC DNA]</scope>
    <source>
        <strain evidence="4 5">SAG 10367</strain>
    </source>
</reference>
<protein>
    <submittedName>
        <fullName evidence="4">Uncharacterized protein</fullName>
    </submittedName>
</protein>
<dbReference type="InterPro" id="IPR029044">
    <property type="entry name" value="Nucleotide-diphossugar_trans"/>
</dbReference>
<dbReference type="InterPro" id="IPR002495">
    <property type="entry name" value="Glyco_trans_8"/>
</dbReference>
<evidence type="ECO:0000313" key="4">
    <source>
        <dbReference type="EMBL" id="ARF70265.1"/>
    </source>
</evidence>
<evidence type="ECO:0000256" key="2">
    <source>
        <dbReference type="ARBA" id="ARBA00022679"/>
    </source>
</evidence>
<dbReference type="EMBL" id="CP020557">
    <property type="protein sequence ID" value="ARF70265.1"/>
    <property type="molecule type" value="Genomic_DNA"/>
</dbReference>
<evidence type="ECO:0000256" key="1">
    <source>
        <dbReference type="ARBA" id="ARBA00022676"/>
    </source>
</evidence>
<organism evidence="4 5">
    <name type="scientific">Paenibacillus larvae subsp. pulvifaciens</name>
    <dbReference type="NCBI Taxonomy" id="1477"/>
    <lineage>
        <taxon>Bacteria</taxon>
        <taxon>Bacillati</taxon>
        <taxon>Bacillota</taxon>
        <taxon>Bacilli</taxon>
        <taxon>Bacillales</taxon>
        <taxon>Paenibacillaceae</taxon>
        <taxon>Paenibacillus</taxon>
    </lineage>
</organism>
<dbReference type="Proteomes" id="UP000192727">
    <property type="component" value="Chromosome"/>
</dbReference>
<keyword evidence="3" id="KW-0479">Metal-binding</keyword>
<dbReference type="InterPro" id="IPR050748">
    <property type="entry name" value="Glycosyltrans_8_dom-fam"/>
</dbReference>
<dbReference type="CDD" id="cd04194">
    <property type="entry name" value="GT8_A4GalT_like"/>
    <property type="match status" value="1"/>
</dbReference>
<evidence type="ECO:0000256" key="3">
    <source>
        <dbReference type="ARBA" id="ARBA00022723"/>
    </source>
</evidence>
<dbReference type="PANTHER" id="PTHR13778:SF47">
    <property type="entry name" value="LIPOPOLYSACCHARIDE 1,3-GALACTOSYLTRANSFERASE"/>
    <property type="match status" value="1"/>
</dbReference>
<dbReference type="PANTHER" id="PTHR13778">
    <property type="entry name" value="GLYCOSYLTRANSFERASE 8 DOMAIN-CONTAINING PROTEIN"/>
    <property type="match status" value="1"/>
</dbReference>
<dbReference type="AlphaFoldDB" id="A0A1U9YSV8"/>
<dbReference type="SUPFAM" id="SSF53448">
    <property type="entry name" value="Nucleotide-diphospho-sugar transferases"/>
    <property type="match status" value="1"/>
</dbReference>
<keyword evidence="1" id="KW-0328">Glycosyltransferase</keyword>
<dbReference type="GO" id="GO:0046872">
    <property type="term" value="F:metal ion binding"/>
    <property type="evidence" value="ECO:0007669"/>
    <property type="project" value="UniProtKB-KW"/>
</dbReference>
<dbReference type="GO" id="GO:0016757">
    <property type="term" value="F:glycosyltransferase activity"/>
    <property type="evidence" value="ECO:0007669"/>
    <property type="project" value="UniProtKB-KW"/>
</dbReference>
<keyword evidence="2" id="KW-0808">Transferase</keyword>
<sequence>MHLVIELSLAFQDKDGAYAEHAGAVLASVFCNTSSSVNVHILHDETLTEANKQKLIELTSSFNQTIHFYPVTIPDDMLQAMAGVKSISFWTQASMYRLLIPALIPVDKIIYLDCDVLVNMNIAELWEVQLGDFYLAAVWDQAIMAAVQHIIPYGLNPDSYFNSGVILFALNNIRKKIDWYEEMLNFLRRYPDTSMPDQDTLNAVFGENYLQLDRRFNFFNMVSPHHDFNNKIVHFAGSEKCWDVHSPGANLYQEYLSLTPWKKHTDETSMGVHPLDGQRDSKSKNLKAPKLRPLRRVRKSIRENMYSKKRNRRRIKVRRKKIIRLSLTETKYIKLNGSKKAVRVGPGKRVRRPRN</sequence>
<dbReference type="Pfam" id="PF01501">
    <property type="entry name" value="Glyco_transf_8"/>
    <property type="match status" value="1"/>
</dbReference>
<evidence type="ECO:0000313" key="5">
    <source>
        <dbReference type="Proteomes" id="UP000192727"/>
    </source>
</evidence>